<dbReference type="Proteomes" id="UP000502377">
    <property type="component" value="Chromosome"/>
</dbReference>
<feature type="signal peptide" evidence="1">
    <location>
        <begin position="1"/>
        <end position="24"/>
    </location>
</feature>
<dbReference type="Gene3D" id="1.20.58.2180">
    <property type="match status" value="1"/>
</dbReference>
<name>A0A6G5QJS6_CAMRE</name>
<dbReference type="Pfam" id="PF01497">
    <property type="entry name" value="Peripla_BP_2"/>
    <property type="match status" value="1"/>
</dbReference>
<dbReference type="EMBL" id="CP012543">
    <property type="protein sequence ID" value="QCD45862.1"/>
    <property type="molecule type" value="Genomic_DNA"/>
</dbReference>
<dbReference type="SUPFAM" id="SSF53807">
    <property type="entry name" value="Helical backbone' metal receptor"/>
    <property type="match status" value="1"/>
</dbReference>
<dbReference type="PANTHER" id="PTHR30535:SF34">
    <property type="entry name" value="MOLYBDATE-BINDING PROTEIN MOLA"/>
    <property type="match status" value="1"/>
</dbReference>
<dbReference type="Gene3D" id="3.40.50.1980">
    <property type="entry name" value="Nitrogenase molybdenum iron protein domain"/>
    <property type="match status" value="2"/>
</dbReference>
<sequence>MKKIWLGFLKALLLSAVFALGAYAAQTKSIRDFAQRQVQVPENIRSVATLGSVGVLNCFIFAMGEGDKIANALPPRFTKTDRWKYHYKFNPALKNYPVVEDAESSIIMEELLKVRPDIVFTMDKRQADEVAKKGLNAVVLTWKDADDAKKVVDLLGEIFHKSARAQEYDAYFDDMIKKVGDAVAHIHADKKVKVLNTTLKRLALGHEIGEWWIEKASGISVSKEIRMGESQTYSLEQLLSWDPDFLLVQTGADKKFAYEDPRFKGLKAVKNKRVFVTPVFGHVWANRTMEQPLTVLWAAKLFYPQALKEISLKDELKKFSKQFFSYDLSDEECKEILGDLD</sequence>
<reference evidence="3 4" key="1">
    <citation type="submission" date="2016-07" db="EMBL/GenBank/DDBJ databases">
        <title>Comparative genomics of the Campylobacter concisus group.</title>
        <authorList>
            <person name="Miller W.G."/>
            <person name="Yee E."/>
            <person name="Chapman M.H."/>
            <person name="Huynh S."/>
            <person name="Bono J.L."/>
            <person name="On S.L.W."/>
            <person name="StLeger J."/>
            <person name="Foster G."/>
            <person name="Parker C.T."/>
        </authorList>
    </citation>
    <scope>NUCLEOTIDE SEQUENCE [LARGE SCALE GENOMIC DNA]</scope>
    <source>
        <strain evidence="3 4">ATCC 33238</strain>
    </source>
</reference>
<evidence type="ECO:0000313" key="4">
    <source>
        <dbReference type="Proteomes" id="UP000502377"/>
    </source>
</evidence>
<proteinExistence type="predicted"/>
<evidence type="ECO:0000256" key="1">
    <source>
        <dbReference type="SAM" id="SignalP"/>
    </source>
</evidence>
<dbReference type="AlphaFoldDB" id="A0A6G5QJS6"/>
<dbReference type="RefSeq" id="WP_002943450.1">
    <property type="nucleotide sequence ID" value="NZ_CP012543.1"/>
</dbReference>
<gene>
    <name evidence="3" type="ORF">CRECT_0154</name>
</gene>
<dbReference type="InterPro" id="IPR050902">
    <property type="entry name" value="ABC_Transporter_SBP"/>
</dbReference>
<dbReference type="PANTHER" id="PTHR30535">
    <property type="entry name" value="VITAMIN B12-BINDING PROTEIN"/>
    <property type="match status" value="1"/>
</dbReference>
<keyword evidence="1" id="KW-0732">Signal</keyword>
<dbReference type="KEGG" id="crx:CRECT_0154"/>
<dbReference type="PROSITE" id="PS50983">
    <property type="entry name" value="FE_B12_PBP"/>
    <property type="match status" value="1"/>
</dbReference>
<accession>A0A6G5QJS6</accession>
<feature type="chain" id="PRO_5026105217" evidence="1">
    <location>
        <begin position="25"/>
        <end position="341"/>
    </location>
</feature>
<organism evidence="3 4">
    <name type="scientific">Campylobacter rectus</name>
    <name type="common">Wolinella recta</name>
    <dbReference type="NCBI Taxonomy" id="203"/>
    <lineage>
        <taxon>Bacteria</taxon>
        <taxon>Pseudomonadati</taxon>
        <taxon>Campylobacterota</taxon>
        <taxon>Epsilonproteobacteria</taxon>
        <taxon>Campylobacterales</taxon>
        <taxon>Campylobacteraceae</taxon>
        <taxon>Campylobacter</taxon>
    </lineage>
</organism>
<dbReference type="InterPro" id="IPR002491">
    <property type="entry name" value="ABC_transptr_periplasmic_BD"/>
</dbReference>
<evidence type="ECO:0000313" key="3">
    <source>
        <dbReference type="EMBL" id="QCD45862.1"/>
    </source>
</evidence>
<feature type="domain" description="Fe/B12 periplasmic-binding" evidence="2">
    <location>
        <begin position="48"/>
        <end position="306"/>
    </location>
</feature>
<protein>
    <submittedName>
        <fullName evidence="3">Iron ABC transporter, periplasmic iron-binding protein</fullName>
    </submittedName>
</protein>
<evidence type="ECO:0000259" key="2">
    <source>
        <dbReference type="PROSITE" id="PS50983"/>
    </source>
</evidence>